<dbReference type="STRING" id="1094619.G5AE58"/>
<comment type="subcellular location">
    <subcellularLocation>
        <location evidence="1">Secreted</location>
    </subcellularLocation>
</comment>
<sequence length="277" mass="29158">MQLAAVSTWVGCGWTVLVEAKSDEVRLLTDWNDSRFNGTEGPVVANALPERKLIVGGEILQRGAKSYTAGLGSTAAGGNFCGGSLVTPSHVLSAAHCIEGGIRWVSIGLHYINGTQDGEQIRVVSIPGHPNYSTNVHQMWNDFVGLGLERPSQIKPVKIAAADGSDINPGEFAAAIGWGRVDENATTSYELQSVKLQLLSYDECSKVLDIDECAGGPGKSPCYGNSGCPLVREAPGGDDVLIGVVSWGDTCGRDGTPTAFGIVSRVRGWIESLTGKL</sequence>
<dbReference type="GeneID" id="20648132"/>
<evidence type="ECO:0000256" key="6">
    <source>
        <dbReference type="ARBA" id="ARBA00023157"/>
    </source>
</evidence>
<keyword evidence="5" id="KW-0843">Virulence</keyword>
<evidence type="ECO:0000256" key="5">
    <source>
        <dbReference type="ARBA" id="ARBA00023026"/>
    </source>
</evidence>
<keyword evidence="6" id="KW-1015">Disulfide bond</keyword>
<organism evidence="9 10">
    <name type="scientific">Phytophthora sojae (strain P6497)</name>
    <name type="common">Soybean stem and root rot agent</name>
    <name type="synonym">Phytophthora megasperma f. sp. glycines</name>
    <dbReference type="NCBI Taxonomy" id="1094619"/>
    <lineage>
        <taxon>Eukaryota</taxon>
        <taxon>Sar</taxon>
        <taxon>Stramenopiles</taxon>
        <taxon>Oomycota</taxon>
        <taxon>Peronosporomycetes</taxon>
        <taxon>Peronosporales</taxon>
        <taxon>Peronosporaceae</taxon>
        <taxon>Phytophthora</taxon>
    </lineage>
</organism>
<dbReference type="GO" id="GO:0004252">
    <property type="term" value="F:serine-type endopeptidase activity"/>
    <property type="evidence" value="ECO:0007669"/>
    <property type="project" value="InterPro"/>
</dbReference>
<evidence type="ECO:0000256" key="4">
    <source>
        <dbReference type="ARBA" id="ARBA00022729"/>
    </source>
</evidence>
<dbReference type="GO" id="GO:0005576">
    <property type="term" value="C:extracellular region"/>
    <property type="evidence" value="ECO:0007669"/>
    <property type="project" value="UniProtKB-SubCell"/>
</dbReference>
<comment type="similarity">
    <text evidence="2">Belongs to the peptidase S1 family.</text>
</comment>
<dbReference type="SMART" id="SM00020">
    <property type="entry name" value="Tryp_SPc"/>
    <property type="match status" value="1"/>
</dbReference>
<dbReference type="SMR" id="G5AE58"/>
<dbReference type="Pfam" id="PF00089">
    <property type="entry name" value="Trypsin"/>
    <property type="match status" value="1"/>
</dbReference>
<dbReference type="InterPro" id="IPR001254">
    <property type="entry name" value="Trypsin_dom"/>
</dbReference>
<dbReference type="CDD" id="cd00190">
    <property type="entry name" value="Tryp_SPc"/>
    <property type="match status" value="1"/>
</dbReference>
<proteinExistence type="inferred from homology"/>
<dbReference type="Gene3D" id="2.40.10.10">
    <property type="entry name" value="Trypsin-like serine proteases"/>
    <property type="match status" value="1"/>
</dbReference>
<evidence type="ECO:0000313" key="9">
    <source>
        <dbReference type="EMBL" id="EGZ06460.1"/>
    </source>
</evidence>
<keyword evidence="10" id="KW-1185">Reference proteome</keyword>
<dbReference type="SUPFAM" id="SSF50494">
    <property type="entry name" value="Trypsin-like serine proteases"/>
    <property type="match status" value="1"/>
</dbReference>
<dbReference type="PRINTS" id="PR00722">
    <property type="entry name" value="CHYMOTRYPSIN"/>
</dbReference>
<dbReference type="PROSITE" id="PS00134">
    <property type="entry name" value="TRYPSIN_HIS"/>
    <property type="match status" value="1"/>
</dbReference>
<name>G5AE58_PHYSP</name>
<dbReference type="InterPro" id="IPR043504">
    <property type="entry name" value="Peptidase_S1_PA_chymotrypsin"/>
</dbReference>
<protein>
    <recommendedName>
        <fullName evidence="8">Peptidase S1 domain-containing protein</fullName>
    </recommendedName>
</protein>
<dbReference type="AlphaFoldDB" id="G5AE58"/>
<evidence type="ECO:0000256" key="1">
    <source>
        <dbReference type="ARBA" id="ARBA00004613"/>
    </source>
</evidence>
<keyword evidence="3" id="KW-0964">Secreted</keyword>
<dbReference type="PROSITE" id="PS50240">
    <property type="entry name" value="TRYPSIN_DOM"/>
    <property type="match status" value="1"/>
</dbReference>
<dbReference type="EMBL" id="JH159164">
    <property type="protein sequence ID" value="EGZ06460.1"/>
    <property type="molecule type" value="Genomic_DNA"/>
</dbReference>
<evidence type="ECO:0000259" key="8">
    <source>
        <dbReference type="PROSITE" id="PS50240"/>
    </source>
</evidence>
<dbReference type="InterPro" id="IPR018114">
    <property type="entry name" value="TRYPSIN_HIS"/>
</dbReference>
<feature type="domain" description="Peptidase S1" evidence="8">
    <location>
        <begin position="54"/>
        <end position="275"/>
    </location>
</feature>
<gene>
    <name evidence="9" type="ORF">PHYSODRAFT_341723</name>
</gene>
<evidence type="ECO:0000256" key="7">
    <source>
        <dbReference type="ARBA" id="ARBA00023180"/>
    </source>
</evidence>
<dbReference type="InParanoid" id="G5AE58"/>
<accession>G5AE58</accession>
<evidence type="ECO:0000313" key="10">
    <source>
        <dbReference type="Proteomes" id="UP000002640"/>
    </source>
</evidence>
<dbReference type="Proteomes" id="UP000002640">
    <property type="component" value="Unassembled WGS sequence"/>
</dbReference>
<evidence type="ECO:0000256" key="3">
    <source>
        <dbReference type="ARBA" id="ARBA00022525"/>
    </source>
</evidence>
<dbReference type="RefSeq" id="XP_009538357.1">
    <property type="nucleotide sequence ID" value="XM_009540062.1"/>
</dbReference>
<dbReference type="GO" id="GO:0006508">
    <property type="term" value="P:proteolysis"/>
    <property type="evidence" value="ECO:0007669"/>
    <property type="project" value="InterPro"/>
</dbReference>
<dbReference type="PANTHER" id="PTHR24276:SF98">
    <property type="entry name" value="FI18310P1-RELATED"/>
    <property type="match status" value="1"/>
</dbReference>
<dbReference type="InterPro" id="IPR009003">
    <property type="entry name" value="Peptidase_S1_PA"/>
</dbReference>
<keyword evidence="7" id="KW-0325">Glycoprotein</keyword>
<evidence type="ECO:0000256" key="2">
    <source>
        <dbReference type="ARBA" id="ARBA00007664"/>
    </source>
</evidence>
<dbReference type="InterPro" id="IPR001314">
    <property type="entry name" value="Peptidase_S1A"/>
</dbReference>
<dbReference type="KEGG" id="psoj:PHYSODRAFT_341723"/>
<reference evidence="9 10" key="1">
    <citation type="journal article" date="2006" name="Science">
        <title>Phytophthora genome sequences uncover evolutionary origins and mechanisms of pathogenesis.</title>
        <authorList>
            <person name="Tyler B.M."/>
            <person name="Tripathy S."/>
            <person name="Zhang X."/>
            <person name="Dehal P."/>
            <person name="Jiang R.H."/>
            <person name="Aerts A."/>
            <person name="Arredondo F.D."/>
            <person name="Baxter L."/>
            <person name="Bensasson D."/>
            <person name="Beynon J.L."/>
            <person name="Chapman J."/>
            <person name="Damasceno C.M."/>
            <person name="Dorrance A.E."/>
            <person name="Dou D."/>
            <person name="Dickerman A.W."/>
            <person name="Dubchak I.L."/>
            <person name="Garbelotto M."/>
            <person name="Gijzen M."/>
            <person name="Gordon S.G."/>
            <person name="Govers F."/>
            <person name="Grunwald N.J."/>
            <person name="Huang W."/>
            <person name="Ivors K.L."/>
            <person name="Jones R.W."/>
            <person name="Kamoun S."/>
            <person name="Krampis K."/>
            <person name="Lamour K.H."/>
            <person name="Lee M.K."/>
            <person name="McDonald W.H."/>
            <person name="Medina M."/>
            <person name="Meijer H.J."/>
            <person name="Nordberg E.K."/>
            <person name="Maclean D.J."/>
            <person name="Ospina-Giraldo M.D."/>
            <person name="Morris P.F."/>
            <person name="Phuntumart V."/>
            <person name="Putnam N.H."/>
            <person name="Rash S."/>
            <person name="Rose J.K."/>
            <person name="Sakihama Y."/>
            <person name="Salamov A.A."/>
            <person name="Savidor A."/>
            <person name="Scheuring C.F."/>
            <person name="Smith B.M."/>
            <person name="Sobral B.W."/>
            <person name="Terry A."/>
            <person name="Torto-Alalibo T.A."/>
            <person name="Win J."/>
            <person name="Xu Z."/>
            <person name="Zhang H."/>
            <person name="Grigoriev I.V."/>
            <person name="Rokhsar D.S."/>
            <person name="Boore J.L."/>
        </authorList>
    </citation>
    <scope>NUCLEOTIDE SEQUENCE [LARGE SCALE GENOMIC DNA]</scope>
    <source>
        <strain evidence="9 10">P6497</strain>
    </source>
</reference>
<keyword evidence="4" id="KW-0732">Signal</keyword>
<dbReference type="PANTHER" id="PTHR24276">
    <property type="entry name" value="POLYSERASE-RELATED"/>
    <property type="match status" value="1"/>
</dbReference>
<dbReference type="InterPro" id="IPR050430">
    <property type="entry name" value="Peptidase_S1"/>
</dbReference>